<gene>
    <name evidence="2" type="primary">PPP6R2_3</name>
    <name evidence="2" type="ORF">P7K49_003332</name>
</gene>
<proteinExistence type="inferred from homology"/>
<dbReference type="EMBL" id="JASSZA010000001">
    <property type="protein sequence ID" value="KAK2121946.1"/>
    <property type="molecule type" value="Genomic_DNA"/>
</dbReference>
<evidence type="ECO:0000313" key="3">
    <source>
        <dbReference type="Proteomes" id="UP001266305"/>
    </source>
</evidence>
<sequence>MGHLTRIANAVVQNLERGPVQTHISEVIRGLPADCRGRWESFVEETLTETNRRNTVDLGVAGTCTLPGPSRHLRLVLQRENPKVNSP</sequence>
<dbReference type="PANTHER" id="PTHR12634">
    <property type="entry name" value="SIT4 YEAST -ASSOCIATING PROTEIN-RELATED"/>
    <property type="match status" value="1"/>
</dbReference>
<dbReference type="Proteomes" id="UP001266305">
    <property type="component" value="Unassembled WGS sequence"/>
</dbReference>
<reference evidence="2 3" key="1">
    <citation type="submission" date="2023-05" db="EMBL/GenBank/DDBJ databases">
        <title>B98-5 Cell Line De Novo Hybrid Assembly: An Optical Mapping Approach.</title>
        <authorList>
            <person name="Kananen K."/>
            <person name="Auerbach J.A."/>
            <person name="Kautto E."/>
            <person name="Blachly J.S."/>
        </authorList>
    </citation>
    <scope>NUCLEOTIDE SEQUENCE [LARGE SCALE GENOMIC DNA]</scope>
    <source>
        <strain evidence="2">B95-8</strain>
        <tissue evidence="2">Cell line</tissue>
    </source>
</reference>
<organism evidence="2 3">
    <name type="scientific">Saguinus oedipus</name>
    <name type="common">Cotton-top tamarin</name>
    <name type="synonym">Oedipomidas oedipus</name>
    <dbReference type="NCBI Taxonomy" id="9490"/>
    <lineage>
        <taxon>Eukaryota</taxon>
        <taxon>Metazoa</taxon>
        <taxon>Chordata</taxon>
        <taxon>Craniata</taxon>
        <taxon>Vertebrata</taxon>
        <taxon>Euteleostomi</taxon>
        <taxon>Mammalia</taxon>
        <taxon>Eutheria</taxon>
        <taxon>Euarchontoglires</taxon>
        <taxon>Primates</taxon>
        <taxon>Haplorrhini</taxon>
        <taxon>Platyrrhini</taxon>
        <taxon>Cebidae</taxon>
        <taxon>Callitrichinae</taxon>
        <taxon>Saguinus</taxon>
    </lineage>
</organism>
<accession>A0ABQ9WJV9</accession>
<dbReference type="Pfam" id="PF04499">
    <property type="entry name" value="SAPS"/>
    <property type="match status" value="1"/>
</dbReference>
<dbReference type="PANTHER" id="PTHR12634:SF15">
    <property type="entry name" value="SERINE_THREONINE-PROTEIN PHOSPHATASE 6 REGULATORY SUBUNIT 2"/>
    <property type="match status" value="1"/>
</dbReference>
<name>A0ABQ9WJV9_SAGOE</name>
<comment type="caution">
    <text evidence="2">The sequence shown here is derived from an EMBL/GenBank/DDBJ whole genome shotgun (WGS) entry which is preliminary data.</text>
</comment>
<evidence type="ECO:0000313" key="2">
    <source>
        <dbReference type="EMBL" id="KAK2121946.1"/>
    </source>
</evidence>
<dbReference type="InterPro" id="IPR007587">
    <property type="entry name" value="SAPS"/>
</dbReference>
<keyword evidence="3" id="KW-1185">Reference proteome</keyword>
<evidence type="ECO:0000256" key="1">
    <source>
        <dbReference type="ARBA" id="ARBA00006180"/>
    </source>
</evidence>
<comment type="similarity">
    <text evidence="1">Belongs to the SAPS family.</text>
</comment>
<protein>
    <submittedName>
        <fullName evidence="2">Serine/threonine-protein phosphatase 6 regulatory subunit 2</fullName>
    </submittedName>
</protein>